<keyword evidence="2 6" id="KW-0812">Transmembrane</keyword>
<dbReference type="GO" id="GO:0140359">
    <property type="term" value="F:ABC-type transporter activity"/>
    <property type="evidence" value="ECO:0007669"/>
    <property type="project" value="InterPro"/>
</dbReference>
<dbReference type="InterPro" id="IPR047817">
    <property type="entry name" value="ABC2_TM_bact-type"/>
</dbReference>
<keyword evidence="4 6" id="KW-0472">Membrane</keyword>
<dbReference type="PRINTS" id="PR00164">
    <property type="entry name" value="ABC2TRNSPORT"/>
</dbReference>
<feature type="transmembrane region" description="Helical" evidence="6">
    <location>
        <begin position="251"/>
        <end position="271"/>
    </location>
</feature>
<evidence type="ECO:0000259" key="7">
    <source>
        <dbReference type="PROSITE" id="PS51012"/>
    </source>
</evidence>
<evidence type="ECO:0000313" key="9">
    <source>
        <dbReference type="Proteomes" id="UP001153328"/>
    </source>
</evidence>
<dbReference type="InterPro" id="IPR013525">
    <property type="entry name" value="ABC2_TM"/>
</dbReference>
<dbReference type="RefSeq" id="WP_205048492.1">
    <property type="nucleotide sequence ID" value="NZ_CAJVAX010000018.1"/>
</dbReference>
<dbReference type="GO" id="GO:0043190">
    <property type="term" value="C:ATP-binding cassette (ABC) transporter complex"/>
    <property type="evidence" value="ECO:0007669"/>
    <property type="project" value="InterPro"/>
</dbReference>
<protein>
    <recommendedName>
        <fullName evidence="6">Transport permease protein</fullName>
    </recommendedName>
</protein>
<dbReference type="InterPro" id="IPR000412">
    <property type="entry name" value="ABC_2_transport"/>
</dbReference>
<evidence type="ECO:0000256" key="4">
    <source>
        <dbReference type="ARBA" id="ARBA00023136"/>
    </source>
</evidence>
<dbReference type="Pfam" id="PF01061">
    <property type="entry name" value="ABC2_membrane"/>
    <property type="match status" value="1"/>
</dbReference>
<feature type="domain" description="ABC transmembrane type-2" evidence="7">
    <location>
        <begin position="41"/>
        <end position="277"/>
    </location>
</feature>
<organism evidence="8 9">
    <name type="scientific">Actinacidiphila bryophytorum</name>
    <dbReference type="NCBI Taxonomy" id="1436133"/>
    <lineage>
        <taxon>Bacteria</taxon>
        <taxon>Bacillati</taxon>
        <taxon>Actinomycetota</taxon>
        <taxon>Actinomycetes</taxon>
        <taxon>Kitasatosporales</taxon>
        <taxon>Streptomycetaceae</taxon>
        <taxon>Actinacidiphila</taxon>
    </lineage>
</organism>
<feature type="transmembrane region" description="Helical" evidence="6">
    <location>
        <begin position="124"/>
        <end position="145"/>
    </location>
</feature>
<dbReference type="Proteomes" id="UP001153328">
    <property type="component" value="Unassembled WGS sequence"/>
</dbReference>
<dbReference type="AlphaFoldDB" id="A0A9W4MAU8"/>
<keyword evidence="6" id="KW-1003">Cell membrane</keyword>
<feature type="transmembrane region" description="Helical" evidence="6">
    <location>
        <begin position="74"/>
        <end position="103"/>
    </location>
</feature>
<name>A0A9W4MAU8_9ACTN</name>
<evidence type="ECO:0000313" key="8">
    <source>
        <dbReference type="EMBL" id="CAG7645202.1"/>
    </source>
</evidence>
<keyword evidence="6" id="KW-0813">Transport</keyword>
<comment type="caution">
    <text evidence="8">The sequence shown here is derived from an EMBL/GenBank/DDBJ whole genome shotgun (WGS) entry which is preliminary data.</text>
</comment>
<dbReference type="PANTHER" id="PTHR43229">
    <property type="entry name" value="NODULATION PROTEIN J"/>
    <property type="match status" value="1"/>
</dbReference>
<gene>
    <name evidence="8" type="ORF">SBRY_40096</name>
</gene>
<evidence type="ECO:0000256" key="3">
    <source>
        <dbReference type="ARBA" id="ARBA00022989"/>
    </source>
</evidence>
<comment type="subcellular location">
    <subcellularLocation>
        <location evidence="6">Cell membrane</location>
        <topology evidence="6">Multi-pass membrane protein</topology>
    </subcellularLocation>
    <subcellularLocation>
        <location evidence="1">Membrane</location>
        <topology evidence="1">Multi-pass membrane protein</topology>
    </subcellularLocation>
</comment>
<comment type="similarity">
    <text evidence="6">Belongs to the ABC-2 integral membrane protein family.</text>
</comment>
<dbReference type="EMBL" id="CAJVAX010000018">
    <property type="protein sequence ID" value="CAG7645202.1"/>
    <property type="molecule type" value="Genomic_DNA"/>
</dbReference>
<sequence length="280" mass="30025">MTAAVTTTTRPLPAGTSKLAMTAFWAILRRDILVTARGFVAFLIQAFMQPLLYLYVFGVVLPKIGIAVPGYGGLLLPGIVTLTVFLASVQGIMLPLALDLGFTREIDDRLLAPTPVGAIVLEKVLFATLRGLISAAILFPLAYWILGDEYLVQSGSIPLMAVLIVLTAVLGSALGLVFGTVVPSEHIALAFAALFTPMLFTGCLQYPWASLHSLPVFRVITLFNPLTYSAEGLRYAMVPLSENGAHTPSLAIGWVLVGLIGFAALFFMLGLRSFKSRAIR</sequence>
<evidence type="ECO:0000256" key="2">
    <source>
        <dbReference type="ARBA" id="ARBA00022692"/>
    </source>
</evidence>
<proteinExistence type="inferred from homology"/>
<evidence type="ECO:0000256" key="5">
    <source>
        <dbReference type="ARBA" id="ARBA00023251"/>
    </source>
</evidence>
<dbReference type="InterPro" id="IPR051784">
    <property type="entry name" value="Nod_factor_ABC_transporter"/>
</dbReference>
<evidence type="ECO:0000256" key="1">
    <source>
        <dbReference type="ARBA" id="ARBA00004141"/>
    </source>
</evidence>
<dbReference type="PROSITE" id="PS51012">
    <property type="entry name" value="ABC_TM2"/>
    <property type="match status" value="1"/>
</dbReference>
<evidence type="ECO:0000256" key="6">
    <source>
        <dbReference type="RuleBase" id="RU361157"/>
    </source>
</evidence>
<feature type="transmembrane region" description="Helical" evidence="6">
    <location>
        <begin position="157"/>
        <end position="181"/>
    </location>
</feature>
<keyword evidence="9" id="KW-1185">Reference proteome</keyword>
<accession>A0A9W4MAU8</accession>
<feature type="transmembrane region" description="Helical" evidence="6">
    <location>
        <begin position="39"/>
        <end position="62"/>
    </location>
</feature>
<keyword evidence="5" id="KW-0046">Antibiotic resistance</keyword>
<reference evidence="8" key="1">
    <citation type="submission" date="2021-06" db="EMBL/GenBank/DDBJ databases">
        <authorList>
            <person name="Arsene-Ploetze F."/>
        </authorList>
    </citation>
    <scope>NUCLEOTIDE SEQUENCE</scope>
    <source>
        <strain evidence="8">SBRY1</strain>
    </source>
</reference>
<dbReference type="PANTHER" id="PTHR43229:SF3">
    <property type="entry name" value="ABC-TYPE MULTIDRUG TRANSPORT SYSTEM, PERMEASE COMPONENT"/>
    <property type="match status" value="1"/>
</dbReference>
<keyword evidence="3 6" id="KW-1133">Transmembrane helix</keyword>
<dbReference type="GO" id="GO:0046677">
    <property type="term" value="P:response to antibiotic"/>
    <property type="evidence" value="ECO:0007669"/>
    <property type="project" value="UniProtKB-KW"/>
</dbReference>
<feature type="transmembrane region" description="Helical" evidence="6">
    <location>
        <begin position="188"/>
        <end position="208"/>
    </location>
</feature>